<accession>A0ABV6PR59</accession>
<evidence type="ECO:0000256" key="1">
    <source>
        <dbReference type="SAM" id="Phobius"/>
    </source>
</evidence>
<keyword evidence="1" id="KW-1133">Transmembrane helix</keyword>
<keyword evidence="1" id="KW-0472">Membrane</keyword>
<keyword evidence="3" id="KW-1185">Reference proteome</keyword>
<dbReference type="Pfam" id="PF04304">
    <property type="entry name" value="DUF454"/>
    <property type="match status" value="1"/>
</dbReference>
<feature type="transmembrane region" description="Helical" evidence="1">
    <location>
        <begin position="114"/>
        <end position="131"/>
    </location>
</feature>
<sequence>MPETAAPVPRQSRHRQRVTMALWRLLALAAFALGVVGAFLPVLPTVPFLLLAAWAAGKGWPAFEAWLLRHPRFGPPVRRWRTHGAVSRKAKWLATATMTLSVIALQFMGAVAPWVRVAVPLFLLAMGVWLWRRPEA</sequence>
<dbReference type="RefSeq" id="WP_377481539.1">
    <property type="nucleotide sequence ID" value="NZ_JBHLTN010000014.1"/>
</dbReference>
<dbReference type="EMBL" id="JBHLTN010000014">
    <property type="protein sequence ID" value="MFC0592326.1"/>
    <property type="molecule type" value="Genomic_DNA"/>
</dbReference>
<protein>
    <submittedName>
        <fullName evidence="2">YbaN family protein</fullName>
    </submittedName>
</protein>
<evidence type="ECO:0000313" key="3">
    <source>
        <dbReference type="Proteomes" id="UP001589834"/>
    </source>
</evidence>
<dbReference type="Proteomes" id="UP001589834">
    <property type="component" value="Unassembled WGS sequence"/>
</dbReference>
<proteinExistence type="predicted"/>
<dbReference type="InterPro" id="IPR007401">
    <property type="entry name" value="DUF454"/>
</dbReference>
<reference evidence="2 3" key="1">
    <citation type="submission" date="2024-09" db="EMBL/GenBank/DDBJ databases">
        <authorList>
            <person name="Sun Q."/>
            <person name="Mori K."/>
        </authorList>
    </citation>
    <scope>NUCLEOTIDE SEQUENCE [LARGE SCALE GENOMIC DNA]</scope>
    <source>
        <strain evidence="2 3">NCAIM B.02336</strain>
    </source>
</reference>
<name>A0ABV6PR59_9BURK</name>
<feature type="transmembrane region" description="Helical" evidence="1">
    <location>
        <begin position="21"/>
        <end position="42"/>
    </location>
</feature>
<dbReference type="PANTHER" id="PTHR35813:SF1">
    <property type="entry name" value="INNER MEMBRANE PROTEIN YBAN"/>
    <property type="match status" value="1"/>
</dbReference>
<dbReference type="PANTHER" id="PTHR35813">
    <property type="entry name" value="INNER MEMBRANE PROTEIN YBAN"/>
    <property type="match status" value="1"/>
</dbReference>
<comment type="caution">
    <text evidence="2">The sequence shown here is derived from an EMBL/GenBank/DDBJ whole genome shotgun (WGS) entry which is preliminary data.</text>
</comment>
<dbReference type="PIRSF" id="PIRSF016789">
    <property type="entry name" value="DUF454"/>
    <property type="match status" value="1"/>
</dbReference>
<gene>
    <name evidence="2" type="ORF">ACFFGG_07140</name>
</gene>
<keyword evidence="1" id="KW-0812">Transmembrane</keyword>
<evidence type="ECO:0000313" key="2">
    <source>
        <dbReference type="EMBL" id="MFC0592326.1"/>
    </source>
</evidence>
<organism evidence="2 3">
    <name type="scientific">Ottowia pentelensis</name>
    <dbReference type="NCBI Taxonomy" id="511108"/>
    <lineage>
        <taxon>Bacteria</taxon>
        <taxon>Pseudomonadati</taxon>
        <taxon>Pseudomonadota</taxon>
        <taxon>Betaproteobacteria</taxon>
        <taxon>Burkholderiales</taxon>
        <taxon>Comamonadaceae</taxon>
        <taxon>Ottowia</taxon>
    </lineage>
</organism>